<dbReference type="OMA" id="GMKIWAI"/>
<reference evidence="7 8" key="1">
    <citation type="journal article" date="2011" name="J. Gen. Appl. Microbiol.">
        <title>Draft genome sequencing of the enigmatic yeast Saitoella complicata.</title>
        <authorList>
            <person name="Nishida H."/>
            <person name="Hamamoto M."/>
            <person name="Sugiyama J."/>
        </authorList>
    </citation>
    <scope>NUCLEOTIDE SEQUENCE [LARGE SCALE GENOMIC DNA]</scope>
    <source>
        <strain evidence="7 8">NRRL Y-17804</strain>
    </source>
</reference>
<dbReference type="Proteomes" id="UP000033140">
    <property type="component" value="Unassembled WGS sequence"/>
</dbReference>
<dbReference type="InterPro" id="IPR038545">
    <property type="entry name" value="Znf_DBF_sf"/>
</dbReference>
<evidence type="ECO:0000256" key="2">
    <source>
        <dbReference type="ARBA" id="ARBA00022771"/>
    </source>
</evidence>
<dbReference type="CDD" id="cd00027">
    <property type="entry name" value="BRCT"/>
    <property type="match status" value="1"/>
</dbReference>
<evidence type="ECO:0000313" key="7">
    <source>
        <dbReference type="EMBL" id="GAO47516.1"/>
    </source>
</evidence>
<feature type="domain" description="DBF4-type" evidence="6">
    <location>
        <begin position="496"/>
        <end position="545"/>
    </location>
</feature>
<dbReference type="InterPro" id="IPR001357">
    <property type="entry name" value="BRCT_dom"/>
</dbReference>
<dbReference type="PANTHER" id="PTHR15375">
    <property type="entry name" value="ACTIVATOR OF S-PHASE KINASE-RELATED"/>
    <property type="match status" value="1"/>
</dbReference>
<name>A0A0E9NCU1_SAICN</name>
<reference evidence="7 8" key="2">
    <citation type="journal article" date="2014" name="J. Gen. Appl. Microbiol.">
        <title>The early diverging ascomycetous budding yeast Saitoella complicata has three histone deacetylases belonging to the Clr6, Hos2, and Rpd3 lineages.</title>
        <authorList>
            <person name="Nishida H."/>
            <person name="Matsumoto T."/>
            <person name="Kondo S."/>
            <person name="Hamamoto M."/>
            <person name="Yoshikawa H."/>
        </authorList>
    </citation>
    <scope>NUCLEOTIDE SEQUENCE [LARGE SCALE GENOMIC DNA]</scope>
    <source>
        <strain evidence="7 8">NRRL Y-17804</strain>
    </source>
</reference>
<dbReference type="GO" id="GO:0031431">
    <property type="term" value="C:Dbf4-dependent protein kinase complex"/>
    <property type="evidence" value="ECO:0007669"/>
    <property type="project" value="TreeGrafter"/>
</dbReference>
<dbReference type="InterPro" id="IPR051590">
    <property type="entry name" value="Replication_Regulatory_Kinase"/>
</dbReference>
<keyword evidence="2 4" id="KW-0863">Zinc-finger</keyword>
<feature type="region of interest" description="Disordered" evidence="5">
    <location>
        <begin position="63"/>
        <end position="84"/>
    </location>
</feature>
<dbReference type="PANTHER" id="PTHR15375:SF26">
    <property type="entry name" value="PROTEIN CHIFFON"/>
    <property type="match status" value="1"/>
</dbReference>
<sequence>MATGNPPVRLPLSTRSNNLHNLLQTPKRAQATTGITKPGLVDVKPNRSVAVTPSKRILDPAKVGSTRKSAKRTYHDSPNGRVAPPNLLAIGTKKARVNAQEEASMKTRIDLWVKQYRDAFPSFRFYFDNVDPAAKAKVSQQIRMFGGHVEPYFSNQCTHVVTTRPIPTMADVERIEREAAAKPAAPVPAPAPTPLSILGGLGDHLLKKRAAAKVEEPQDESDEAKDVLVRAIKLNLKIWTWDKCVNRILKNLLEYCPEVAMATTQQTAPLQALLREEKVYGTMERDPTAPGGDWVSFKGPYIIVRDLTGVHRPIMIREYKKVEKGKERDDNQWPQLRATSLGRCPFVRDPHIGRTVKPNTAATATTALPQKPAATQNALQVPLRESKVNILDNFAKPLPASRASRGGYRPRDIDASGVMPNSLTSAIKSQTSTVLTGPREAPPSKQVMDMKRKVLQAGFDAQSREHVARDANVKAVGRDVDAIRAAPAHERKRAKVEVKAGYCENCKEKYDDFERHIVGKRHRKFAKNDDNFVELDELLREVVRRPRVQ</sequence>
<dbReference type="Pfam" id="PF07535">
    <property type="entry name" value="zf-DBF"/>
    <property type="match status" value="1"/>
</dbReference>
<dbReference type="OrthoDB" id="21380at2759"/>
<keyword evidence="3" id="KW-0862">Zinc</keyword>
<dbReference type="STRING" id="698492.A0A0E9NCU1"/>
<dbReference type="PROSITE" id="PS51265">
    <property type="entry name" value="ZF_DBF4"/>
    <property type="match status" value="1"/>
</dbReference>
<organism evidence="7 8">
    <name type="scientific">Saitoella complicata (strain BCRC 22490 / CBS 7301 / JCM 7358 / NBRC 10748 / NRRL Y-17804)</name>
    <dbReference type="NCBI Taxonomy" id="698492"/>
    <lineage>
        <taxon>Eukaryota</taxon>
        <taxon>Fungi</taxon>
        <taxon>Dikarya</taxon>
        <taxon>Ascomycota</taxon>
        <taxon>Taphrinomycotina</taxon>
        <taxon>Taphrinomycotina incertae sedis</taxon>
        <taxon>Saitoella</taxon>
    </lineage>
</organism>
<dbReference type="SUPFAM" id="SSF52113">
    <property type="entry name" value="BRCT domain"/>
    <property type="match status" value="1"/>
</dbReference>
<dbReference type="InterPro" id="IPR006572">
    <property type="entry name" value="Znf_DBF"/>
</dbReference>
<accession>A0A0E9NCU1</accession>
<dbReference type="RefSeq" id="XP_019023681.1">
    <property type="nucleotide sequence ID" value="XM_019170708.1"/>
</dbReference>
<dbReference type="GO" id="GO:0008270">
    <property type="term" value="F:zinc ion binding"/>
    <property type="evidence" value="ECO:0007669"/>
    <property type="project" value="UniProtKB-KW"/>
</dbReference>
<dbReference type="GO" id="GO:0010571">
    <property type="term" value="P:positive regulation of nuclear cell cycle DNA replication"/>
    <property type="evidence" value="ECO:0007669"/>
    <property type="project" value="TreeGrafter"/>
</dbReference>
<dbReference type="EMBL" id="BACD03000009">
    <property type="protein sequence ID" value="GAO47516.1"/>
    <property type="molecule type" value="Genomic_DNA"/>
</dbReference>
<evidence type="ECO:0000313" key="8">
    <source>
        <dbReference type="Proteomes" id="UP000033140"/>
    </source>
</evidence>
<dbReference type="Pfam" id="PF08630">
    <property type="entry name" value="Dfp1_Him1_M"/>
    <property type="match status" value="1"/>
</dbReference>
<comment type="caution">
    <text evidence="7">The sequence shown here is derived from an EMBL/GenBank/DDBJ whole genome shotgun (WGS) entry which is preliminary data.</text>
</comment>
<dbReference type="AlphaFoldDB" id="A0A0E9NCU1"/>
<dbReference type="Gene3D" id="6.10.250.3410">
    <property type="entry name" value="DBF zinc finger"/>
    <property type="match status" value="1"/>
</dbReference>
<dbReference type="SMART" id="SM00586">
    <property type="entry name" value="ZnF_DBF"/>
    <property type="match status" value="1"/>
</dbReference>
<gene>
    <name evidence="7" type="ORF">G7K_1721-t1</name>
</gene>
<evidence type="ECO:0000256" key="5">
    <source>
        <dbReference type="SAM" id="MobiDB-lite"/>
    </source>
</evidence>
<dbReference type="InterPro" id="IPR055116">
    <property type="entry name" value="DBF4_BRCT"/>
</dbReference>
<keyword evidence="8" id="KW-1185">Reference proteome</keyword>
<reference evidence="7 8" key="3">
    <citation type="journal article" date="2015" name="Genome Announc.">
        <title>Draft Genome Sequence of the Archiascomycetous Yeast Saitoella complicata.</title>
        <authorList>
            <person name="Yamauchi K."/>
            <person name="Kondo S."/>
            <person name="Hamamoto M."/>
            <person name="Takahashi Y."/>
            <person name="Ogura Y."/>
            <person name="Hayashi T."/>
            <person name="Nishida H."/>
        </authorList>
    </citation>
    <scope>NUCLEOTIDE SEQUENCE [LARGE SCALE GENOMIC DNA]</scope>
    <source>
        <strain evidence="7 8">NRRL Y-17804</strain>
    </source>
</reference>
<dbReference type="GO" id="GO:0003676">
    <property type="term" value="F:nucleic acid binding"/>
    <property type="evidence" value="ECO:0007669"/>
    <property type="project" value="InterPro"/>
</dbReference>
<dbReference type="Pfam" id="PF22437">
    <property type="entry name" value="DBF4_BRCT"/>
    <property type="match status" value="1"/>
</dbReference>
<dbReference type="Gene3D" id="3.40.50.10190">
    <property type="entry name" value="BRCT domain"/>
    <property type="match status" value="1"/>
</dbReference>
<evidence type="ECO:0000256" key="4">
    <source>
        <dbReference type="PROSITE-ProRule" id="PRU00600"/>
    </source>
</evidence>
<protein>
    <recommendedName>
        <fullName evidence="6">DBF4-type domain-containing protein</fullName>
    </recommendedName>
</protein>
<dbReference type="Pfam" id="PF00533">
    <property type="entry name" value="BRCT"/>
    <property type="match status" value="1"/>
</dbReference>
<proteinExistence type="predicted"/>
<evidence type="ECO:0000256" key="1">
    <source>
        <dbReference type="ARBA" id="ARBA00022723"/>
    </source>
</evidence>
<keyword evidence="1" id="KW-0479">Metal-binding</keyword>
<evidence type="ECO:0000259" key="6">
    <source>
        <dbReference type="PROSITE" id="PS51265"/>
    </source>
</evidence>
<dbReference type="FunFam" id="6.10.250.3410:FF:000001">
    <property type="entry name" value="Protein DBF4 homolog A"/>
    <property type="match status" value="1"/>
</dbReference>
<dbReference type="GO" id="GO:1901987">
    <property type="term" value="P:regulation of cell cycle phase transition"/>
    <property type="evidence" value="ECO:0007669"/>
    <property type="project" value="TreeGrafter"/>
</dbReference>
<dbReference type="GO" id="GO:0043539">
    <property type="term" value="F:protein serine/threonine kinase activator activity"/>
    <property type="evidence" value="ECO:0007669"/>
    <property type="project" value="TreeGrafter"/>
</dbReference>
<evidence type="ECO:0000256" key="3">
    <source>
        <dbReference type="ARBA" id="ARBA00022833"/>
    </source>
</evidence>
<dbReference type="InterPro" id="IPR013939">
    <property type="entry name" value="Regulatory_Dfp1/Him1"/>
</dbReference>
<dbReference type="InterPro" id="IPR036420">
    <property type="entry name" value="BRCT_dom_sf"/>
</dbReference>